<evidence type="ECO:0000313" key="2">
    <source>
        <dbReference type="EMBL" id="AXH96256.1"/>
    </source>
</evidence>
<protein>
    <submittedName>
        <fullName evidence="2">DNA-binding protein</fullName>
    </submittedName>
</protein>
<dbReference type="RefSeq" id="WP_114928021.1">
    <property type="nucleotide sequence ID" value="NZ_CP031229.1"/>
</dbReference>
<reference evidence="2 3" key="1">
    <citation type="submission" date="2018-07" db="EMBL/GenBank/DDBJ databases">
        <title>Complete genome sequencing of Ornithinimicrobium sp. AMA3305.</title>
        <authorList>
            <person name="Bae J.-W."/>
        </authorList>
    </citation>
    <scope>NUCLEOTIDE SEQUENCE [LARGE SCALE GENOMIC DNA]</scope>
    <source>
        <strain evidence="2 3">AMA3305</strain>
    </source>
</reference>
<dbReference type="InterPro" id="IPR010982">
    <property type="entry name" value="Lambda_DNA-bd_dom_sf"/>
</dbReference>
<dbReference type="EMBL" id="CP031229">
    <property type="protein sequence ID" value="AXH96256.1"/>
    <property type="molecule type" value="Genomic_DNA"/>
</dbReference>
<proteinExistence type="predicted"/>
<evidence type="ECO:0000313" key="3">
    <source>
        <dbReference type="Proteomes" id="UP000253790"/>
    </source>
</evidence>
<dbReference type="Gene3D" id="1.10.260.40">
    <property type="entry name" value="lambda repressor-like DNA-binding domains"/>
    <property type="match status" value="1"/>
</dbReference>
<dbReference type="InterPro" id="IPR001387">
    <property type="entry name" value="Cro/C1-type_HTH"/>
</dbReference>
<feature type="domain" description="HTH cro/C1-type" evidence="1">
    <location>
        <begin position="33"/>
        <end position="82"/>
    </location>
</feature>
<dbReference type="PROSITE" id="PS50943">
    <property type="entry name" value="HTH_CROC1"/>
    <property type="match status" value="1"/>
</dbReference>
<keyword evidence="3" id="KW-1185">Reference proteome</keyword>
<keyword evidence="2" id="KW-0238">DNA-binding</keyword>
<dbReference type="KEGG" id="orn:DV701_09050"/>
<evidence type="ECO:0000259" key="1">
    <source>
        <dbReference type="PROSITE" id="PS50943"/>
    </source>
</evidence>
<sequence length="162" mass="17000">MSTPDPEANRRTQTELYGAPVAELVGTVRAVTGLTQTALAKVLGLSAPMLSQLVSGQRIKISNPAAVARLEALLDLAHRDDLDAGKREEEIARIAREQRTLTSQRRASVPDRHEVVAALVAAAPAEELARVARAADQDGELARLLDEAARAAAPTAGAPGDA</sequence>
<name>A0A345NMJ8_9MICO</name>
<dbReference type="GO" id="GO:0003677">
    <property type="term" value="F:DNA binding"/>
    <property type="evidence" value="ECO:0007669"/>
    <property type="project" value="UniProtKB-KW"/>
</dbReference>
<dbReference type="AlphaFoldDB" id="A0A345NMJ8"/>
<accession>A0A345NMJ8</accession>
<gene>
    <name evidence="2" type="ORF">DV701_09050</name>
</gene>
<organism evidence="2 3">
    <name type="scientific">Ornithinimicrobium avium</name>
    <dbReference type="NCBI Taxonomy" id="2283195"/>
    <lineage>
        <taxon>Bacteria</taxon>
        <taxon>Bacillati</taxon>
        <taxon>Actinomycetota</taxon>
        <taxon>Actinomycetes</taxon>
        <taxon>Micrococcales</taxon>
        <taxon>Ornithinimicrobiaceae</taxon>
        <taxon>Ornithinimicrobium</taxon>
    </lineage>
</organism>
<dbReference type="Proteomes" id="UP000253790">
    <property type="component" value="Chromosome"/>
</dbReference>
<dbReference type="SUPFAM" id="SSF47413">
    <property type="entry name" value="lambda repressor-like DNA-binding domains"/>
    <property type="match status" value="1"/>
</dbReference>
<dbReference type="OrthoDB" id="3680625at2"/>